<dbReference type="InterPro" id="IPR000792">
    <property type="entry name" value="Tscrpt_reg_LuxR_C"/>
</dbReference>
<dbReference type="Pfam" id="PF00072">
    <property type="entry name" value="Response_reg"/>
    <property type="match status" value="1"/>
</dbReference>
<dbReference type="PRINTS" id="PR00038">
    <property type="entry name" value="HTHLUXR"/>
</dbReference>
<dbReference type="GO" id="GO:0000160">
    <property type="term" value="P:phosphorelay signal transduction system"/>
    <property type="evidence" value="ECO:0007669"/>
    <property type="project" value="UniProtKB-KW"/>
</dbReference>
<evidence type="ECO:0000256" key="4">
    <source>
        <dbReference type="ARBA" id="ARBA00023125"/>
    </source>
</evidence>
<organism evidence="9 10">
    <name type="scientific">Candidatus Methylumidiphilus alinenensis</name>
    <dbReference type="NCBI Taxonomy" id="2202197"/>
    <lineage>
        <taxon>Bacteria</taxon>
        <taxon>Pseudomonadati</taxon>
        <taxon>Pseudomonadota</taxon>
        <taxon>Gammaproteobacteria</taxon>
        <taxon>Methylococcales</taxon>
        <taxon>Candidatus Methylumidiphilus</taxon>
    </lineage>
</organism>
<dbReference type="PANTHER" id="PTHR43214:SF3">
    <property type="entry name" value="RESPONSE REGULATOR UVRY"/>
    <property type="match status" value="1"/>
</dbReference>
<proteinExistence type="predicted"/>
<evidence type="ECO:0000256" key="5">
    <source>
        <dbReference type="ARBA" id="ARBA00023163"/>
    </source>
</evidence>
<evidence type="ECO:0000256" key="3">
    <source>
        <dbReference type="ARBA" id="ARBA00023015"/>
    </source>
</evidence>
<protein>
    <submittedName>
        <fullName evidence="9">DNA-binding response regulator</fullName>
    </submittedName>
</protein>
<keyword evidence="2" id="KW-0902">Two-component regulatory system</keyword>
<dbReference type="PANTHER" id="PTHR43214">
    <property type="entry name" value="TWO-COMPONENT RESPONSE REGULATOR"/>
    <property type="match status" value="1"/>
</dbReference>
<keyword evidence="4 9" id="KW-0238">DNA-binding</keyword>
<dbReference type="Gene3D" id="3.40.50.2300">
    <property type="match status" value="1"/>
</dbReference>
<dbReference type="Proteomes" id="UP000249396">
    <property type="component" value="Unassembled WGS sequence"/>
</dbReference>
<keyword evidence="3" id="KW-0805">Transcription regulation</keyword>
<name>A0A2W4QLA1_9GAMM</name>
<evidence type="ECO:0000313" key="10">
    <source>
        <dbReference type="Proteomes" id="UP000249396"/>
    </source>
</evidence>
<dbReference type="InterPro" id="IPR016032">
    <property type="entry name" value="Sig_transdc_resp-reg_C-effctor"/>
</dbReference>
<dbReference type="SUPFAM" id="SSF46894">
    <property type="entry name" value="C-terminal effector domain of the bipartite response regulators"/>
    <property type="match status" value="1"/>
</dbReference>
<gene>
    <name evidence="9" type="ORF">DM484_23555</name>
</gene>
<dbReference type="GO" id="GO:0006355">
    <property type="term" value="P:regulation of DNA-templated transcription"/>
    <property type="evidence" value="ECO:0007669"/>
    <property type="project" value="InterPro"/>
</dbReference>
<evidence type="ECO:0000256" key="6">
    <source>
        <dbReference type="PROSITE-ProRule" id="PRU00169"/>
    </source>
</evidence>
<dbReference type="CDD" id="cd17535">
    <property type="entry name" value="REC_NarL-like"/>
    <property type="match status" value="1"/>
</dbReference>
<evidence type="ECO:0000256" key="1">
    <source>
        <dbReference type="ARBA" id="ARBA00022553"/>
    </source>
</evidence>
<dbReference type="SMART" id="SM00421">
    <property type="entry name" value="HTH_LUXR"/>
    <property type="match status" value="1"/>
</dbReference>
<feature type="modified residue" description="4-aspartylphosphate" evidence="6">
    <location>
        <position position="54"/>
    </location>
</feature>
<sequence>MVNVLLVDDHELVRTGIQHLLDGNESVNVTGVASSGEEAIKMVDSLLPDIVLMDIYMPGIGGMEASRRISQRHPSVKIIILTVLADGPVPQQMLSAGVQGYVTKTCSISELIAAIKAVSVGGRYLCHEMASKLALSSLATNKGSPFEELSHRELQVVLMTLQGRDLSEIAQALVISPKTVSTYRSRVYEKLAVKNNVELMRLAFKYNIAIDSV</sequence>
<dbReference type="GO" id="GO:0003677">
    <property type="term" value="F:DNA binding"/>
    <property type="evidence" value="ECO:0007669"/>
    <property type="project" value="UniProtKB-KW"/>
</dbReference>
<dbReference type="InterPro" id="IPR001789">
    <property type="entry name" value="Sig_transdc_resp-reg_receiver"/>
</dbReference>
<dbReference type="CDD" id="cd06170">
    <property type="entry name" value="LuxR_C_like"/>
    <property type="match status" value="1"/>
</dbReference>
<evidence type="ECO:0000259" key="8">
    <source>
        <dbReference type="PROSITE" id="PS50110"/>
    </source>
</evidence>
<dbReference type="PROSITE" id="PS50110">
    <property type="entry name" value="RESPONSE_REGULATORY"/>
    <property type="match status" value="1"/>
</dbReference>
<dbReference type="InterPro" id="IPR039420">
    <property type="entry name" value="WalR-like"/>
</dbReference>
<dbReference type="PROSITE" id="PS50043">
    <property type="entry name" value="HTH_LUXR_2"/>
    <property type="match status" value="1"/>
</dbReference>
<feature type="domain" description="Response regulatory" evidence="8">
    <location>
        <begin position="3"/>
        <end position="119"/>
    </location>
</feature>
<dbReference type="SMART" id="SM00448">
    <property type="entry name" value="REC"/>
    <property type="match status" value="1"/>
</dbReference>
<evidence type="ECO:0000256" key="2">
    <source>
        <dbReference type="ARBA" id="ARBA00023012"/>
    </source>
</evidence>
<feature type="domain" description="HTH luxR-type" evidence="7">
    <location>
        <begin position="142"/>
        <end position="207"/>
    </location>
</feature>
<comment type="caution">
    <text evidence="9">The sequence shown here is derived from an EMBL/GenBank/DDBJ whole genome shotgun (WGS) entry which is preliminary data.</text>
</comment>
<dbReference type="InterPro" id="IPR058245">
    <property type="entry name" value="NreC/VraR/RcsB-like_REC"/>
</dbReference>
<keyword evidence="5" id="KW-0804">Transcription</keyword>
<reference evidence="9 10" key="1">
    <citation type="journal article" date="2018" name="Aquat. Microb. Ecol.">
        <title>Gammaproteobacterial methanotrophs dominate.</title>
        <authorList>
            <person name="Rissanen A.J."/>
            <person name="Saarenheimo J."/>
            <person name="Tiirola M."/>
            <person name="Peura S."/>
            <person name="Aalto S.L."/>
            <person name="Karvinen A."/>
            <person name="Nykanen H."/>
        </authorList>
    </citation>
    <scope>NUCLEOTIDE SEQUENCE [LARGE SCALE GENOMIC DNA]</scope>
    <source>
        <strain evidence="9">AMbin10</strain>
    </source>
</reference>
<accession>A0A2W4QLA1</accession>
<dbReference type="Pfam" id="PF00196">
    <property type="entry name" value="GerE"/>
    <property type="match status" value="1"/>
</dbReference>
<dbReference type="SUPFAM" id="SSF52172">
    <property type="entry name" value="CheY-like"/>
    <property type="match status" value="1"/>
</dbReference>
<evidence type="ECO:0000313" key="9">
    <source>
        <dbReference type="EMBL" id="PZN72955.1"/>
    </source>
</evidence>
<dbReference type="EMBL" id="QJPH01000471">
    <property type="protein sequence ID" value="PZN72955.1"/>
    <property type="molecule type" value="Genomic_DNA"/>
</dbReference>
<dbReference type="InterPro" id="IPR011006">
    <property type="entry name" value="CheY-like_superfamily"/>
</dbReference>
<dbReference type="AlphaFoldDB" id="A0A2W4QLA1"/>
<evidence type="ECO:0000259" key="7">
    <source>
        <dbReference type="PROSITE" id="PS50043"/>
    </source>
</evidence>
<keyword evidence="1 6" id="KW-0597">Phosphoprotein</keyword>